<dbReference type="Pfam" id="PF14705">
    <property type="entry name" value="Costars"/>
    <property type="match status" value="1"/>
</dbReference>
<feature type="region of interest" description="Disordered" evidence="1">
    <location>
        <begin position="8"/>
        <end position="55"/>
    </location>
</feature>
<dbReference type="InterPro" id="IPR026111">
    <property type="entry name" value="Abra"/>
</dbReference>
<dbReference type="InterPro" id="IPR038095">
    <property type="entry name" value="Costars_sf"/>
</dbReference>
<dbReference type="SMART" id="SM01283">
    <property type="entry name" value="Costars"/>
    <property type="match status" value="1"/>
</dbReference>
<accession>A0A5E4NGX8</accession>
<dbReference type="InterPro" id="IPR027817">
    <property type="entry name" value="Costars_dom"/>
</dbReference>
<dbReference type="GO" id="GO:0035025">
    <property type="term" value="P:positive regulation of Rho protein signal transduction"/>
    <property type="evidence" value="ECO:0007669"/>
    <property type="project" value="InterPro"/>
</dbReference>
<keyword evidence="4" id="KW-1185">Reference proteome</keyword>
<proteinExistence type="predicted"/>
<feature type="compositionally biased region" description="Polar residues" evidence="1">
    <location>
        <begin position="10"/>
        <end position="41"/>
    </location>
</feature>
<dbReference type="GO" id="GO:0003779">
    <property type="term" value="F:actin binding"/>
    <property type="evidence" value="ECO:0007669"/>
    <property type="project" value="InterPro"/>
</dbReference>
<protein>
    <submittedName>
        <fullName evidence="3">Costars domain</fullName>
    </submittedName>
</protein>
<dbReference type="GO" id="GO:0030017">
    <property type="term" value="C:sarcomere"/>
    <property type="evidence" value="ECO:0007669"/>
    <property type="project" value="TreeGrafter"/>
</dbReference>
<organism evidence="3 4">
    <name type="scientific">Cinara cedri</name>
    <dbReference type="NCBI Taxonomy" id="506608"/>
    <lineage>
        <taxon>Eukaryota</taxon>
        <taxon>Metazoa</taxon>
        <taxon>Ecdysozoa</taxon>
        <taxon>Arthropoda</taxon>
        <taxon>Hexapoda</taxon>
        <taxon>Insecta</taxon>
        <taxon>Pterygota</taxon>
        <taxon>Neoptera</taxon>
        <taxon>Paraneoptera</taxon>
        <taxon>Hemiptera</taxon>
        <taxon>Sternorrhyncha</taxon>
        <taxon>Aphidomorpha</taxon>
        <taxon>Aphidoidea</taxon>
        <taxon>Aphididae</taxon>
        <taxon>Lachninae</taxon>
        <taxon>Cinara</taxon>
    </lineage>
</organism>
<dbReference type="OrthoDB" id="9871914at2759"/>
<dbReference type="Gene3D" id="1.10.10.1540">
    <property type="entry name" value="Costar domain"/>
    <property type="match status" value="1"/>
</dbReference>
<sequence>MSFMQDIVSKFNQQADSHSKSQTLNPFSDQFKQSRSPSPRFSQEEYGKPVAGSKTDLRGRKAKTHICREILELCTVIHDVGTYKAQKRIPNDDDDDDDIEDDGTIIVSFGELFQIYTKISDKVVGLLIAAKRRGFVYFDREILFQRRDDDVLIALLKPISEINKILKEDINQTNGVVPVVVNTESKPVEEKKKSSKTKRSKSQTAGHDDPIAEGGVEVLALNSGGDRVVSESNCVIDGIDEHVVIGANIIGVPERIVTEDVDGTTVNLGPDIHSNDEAVTTEPDMIERVVEVTEYKVNGFGDDFEVLTEDLRNDEDDGSGVVMTETDEDRVTETTTVGSTEFTADNDIEKTMNLNGNC</sequence>
<dbReference type="Proteomes" id="UP000325440">
    <property type="component" value="Unassembled WGS sequence"/>
</dbReference>
<evidence type="ECO:0000259" key="2">
    <source>
        <dbReference type="SMART" id="SM01283"/>
    </source>
</evidence>
<reference evidence="3 4" key="1">
    <citation type="submission" date="2019-08" db="EMBL/GenBank/DDBJ databases">
        <authorList>
            <person name="Alioto T."/>
            <person name="Alioto T."/>
            <person name="Gomez Garrido J."/>
        </authorList>
    </citation>
    <scope>NUCLEOTIDE SEQUENCE [LARGE SCALE GENOMIC DNA]</scope>
</reference>
<evidence type="ECO:0000256" key="1">
    <source>
        <dbReference type="SAM" id="MobiDB-lite"/>
    </source>
</evidence>
<dbReference type="GO" id="GO:0045944">
    <property type="term" value="P:positive regulation of transcription by RNA polymerase II"/>
    <property type="evidence" value="ECO:0007669"/>
    <property type="project" value="TreeGrafter"/>
</dbReference>
<name>A0A5E4NGX8_9HEMI</name>
<evidence type="ECO:0000313" key="3">
    <source>
        <dbReference type="EMBL" id="VVC41616.1"/>
    </source>
</evidence>
<feature type="region of interest" description="Disordered" evidence="1">
    <location>
        <begin position="186"/>
        <end position="210"/>
    </location>
</feature>
<gene>
    <name evidence="3" type="ORF">CINCED_3A021927</name>
</gene>
<dbReference type="EMBL" id="CABPRJ010001922">
    <property type="protein sequence ID" value="VVC41616.1"/>
    <property type="molecule type" value="Genomic_DNA"/>
</dbReference>
<dbReference type="AlphaFoldDB" id="A0A5E4NGX8"/>
<evidence type="ECO:0000313" key="4">
    <source>
        <dbReference type="Proteomes" id="UP000325440"/>
    </source>
</evidence>
<dbReference type="PANTHER" id="PTHR22739:SF7">
    <property type="entry name" value="EG:152A3.3 PROTEIN-RELATED"/>
    <property type="match status" value="1"/>
</dbReference>
<dbReference type="PANTHER" id="PTHR22739">
    <property type="entry name" value="STRIATED MUSCLE ACTIVATOR OF RHO-DEPENDENT SIGNALING-RELATED"/>
    <property type="match status" value="1"/>
</dbReference>
<feature type="domain" description="Costars" evidence="2">
    <location>
        <begin position="64"/>
        <end position="156"/>
    </location>
</feature>